<dbReference type="PANTHER" id="PTHR34475">
    <property type="match status" value="1"/>
</dbReference>
<name>A0ABV1RM45_9ALTE</name>
<keyword evidence="1" id="KW-1133">Transmembrane helix</keyword>
<evidence type="ECO:0000313" key="2">
    <source>
        <dbReference type="EMBL" id="MER2493950.1"/>
    </source>
</evidence>
<dbReference type="SUPFAM" id="SSF47413">
    <property type="entry name" value="lambda repressor-like DNA-binding domains"/>
    <property type="match status" value="1"/>
</dbReference>
<feature type="transmembrane region" description="Helical" evidence="1">
    <location>
        <begin position="116"/>
        <end position="136"/>
    </location>
</feature>
<protein>
    <submittedName>
        <fullName evidence="2">Helix-turn-helix domain-containing protein</fullName>
    </submittedName>
</protein>
<gene>
    <name evidence="2" type="ORF">ABS311_18915</name>
</gene>
<dbReference type="Pfam" id="PF13413">
    <property type="entry name" value="HTH_25"/>
    <property type="match status" value="1"/>
</dbReference>
<dbReference type="InterPro" id="IPR050400">
    <property type="entry name" value="Bact_Cytoskel_RodZ"/>
</dbReference>
<dbReference type="Gene3D" id="1.10.260.40">
    <property type="entry name" value="lambda repressor-like DNA-binding domains"/>
    <property type="match status" value="1"/>
</dbReference>
<organism evidence="2 3">
    <name type="scientific">Catenovulum sediminis</name>
    <dbReference type="NCBI Taxonomy" id="1740262"/>
    <lineage>
        <taxon>Bacteria</taxon>
        <taxon>Pseudomonadati</taxon>
        <taxon>Pseudomonadota</taxon>
        <taxon>Gammaproteobacteria</taxon>
        <taxon>Alteromonadales</taxon>
        <taxon>Alteromonadaceae</taxon>
        <taxon>Catenovulum</taxon>
    </lineage>
</organism>
<comment type="caution">
    <text evidence="2">The sequence shown here is derived from an EMBL/GenBank/DDBJ whole genome shotgun (WGS) entry which is preliminary data.</text>
</comment>
<reference evidence="2 3" key="1">
    <citation type="submission" date="2024-06" db="EMBL/GenBank/DDBJ databases">
        <authorList>
            <person name="Chen R.Y."/>
        </authorList>
    </citation>
    <scope>NUCLEOTIDE SEQUENCE [LARGE SCALE GENOMIC DNA]</scope>
    <source>
        <strain evidence="2 3">D2</strain>
    </source>
</reference>
<dbReference type="InterPro" id="IPR010982">
    <property type="entry name" value="Lambda_DNA-bd_dom_sf"/>
</dbReference>
<proteinExistence type="predicted"/>
<keyword evidence="3" id="KW-1185">Reference proteome</keyword>
<dbReference type="PANTHER" id="PTHR34475:SF1">
    <property type="entry name" value="CYTOSKELETON PROTEIN RODZ"/>
    <property type="match status" value="1"/>
</dbReference>
<evidence type="ECO:0000256" key="1">
    <source>
        <dbReference type="SAM" id="Phobius"/>
    </source>
</evidence>
<accession>A0ABV1RM45</accession>
<keyword evidence="1" id="KW-0812">Transmembrane</keyword>
<keyword evidence="1" id="KW-0472">Membrane</keyword>
<dbReference type="Proteomes" id="UP001467690">
    <property type="component" value="Unassembled WGS sequence"/>
</dbReference>
<sequence>MNEIINPEVEPKEEKITLGDVLKKSRVNQGLSEQDVADSLNLKKDIILALEANDFEKISVATYTKGYIKAYAKLLALNESELLQMFYQQQPVEHHSQTKLKSFSQRTKQEAHDNRLMFVTYLILFIVVALIVVWWWQRENLEQTETISLNHAANSTEFNLTHEPYYQLSPYSYV</sequence>
<evidence type="ECO:0000313" key="3">
    <source>
        <dbReference type="Proteomes" id="UP001467690"/>
    </source>
</evidence>
<dbReference type="RefSeq" id="WP_350402977.1">
    <property type="nucleotide sequence ID" value="NZ_JBELOE010000280.1"/>
</dbReference>
<dbReference type="EMBL" id="JBELOE010000280">
    <property type="protein sequence ID" value="MER2493950.1"/>
    <property type="molecule type" value="Genomic_DNA"/>
</dbReference>